<evidence type="ECO:0000313" key="2">
    <source>
        <dbReference type="Proteomes" id="UP000831768"/>
    </source>
</evidence>
<protein>
    <submittedName>
        <fullName evidence="1">Twin-arginine translocation signal domain-containing protein</fullName>
    </submittedName>
</protein>
<gene>
    <name evidence="1" type="ORF">MW046_15405</name>
</gene>
<evidence type="ECO:0000313" key="1">
    <source>
        <dbReference type="EMBL" id="UPM44785.1"/>
    </source>
</evidence>
<dbReference type="EMBL" id="CP096021">
    <property type="protein sequence ID" value="UPM44785.1"/>
    <property type="molecule type" value="Genomic_DNA"/>
</dbReference>
<dbReference type="InterPro" id="IPR006311">
    <property type="entry name" value="TAT_signal"/>
</dbReference>
<dbReference type="AlphaFoldDB" id="A0A8U0A6M6"/>
<dbReference type="InterPro" id="IPR019546">
    <property type="entry name" value="TAT_signal_bac_arc"/>
</dbReference>
<keyword evidence="2" id="KW-1185">Reference proteome</keyword>
<dbReference type="PROSITE" id="PS51318">
    <property type="entry name" value="TAT"/>
    <property type="match status" value="1"/>
</dbReference>
<dbReference type="GeneID" id="71929462"/>
<dbReference type="RefSeq" id="WP_247995439.1">
    <property type="nucleotide sequence ID" value="NZ_CP096021.1"/>
</dbReference>
<keyword evidence="1" id="KW-0614">Plasmid</keyword>
<accession>A0A8U0A6M6</accession>
<dbReference type="Proteomes" id="UP000831768">
    <property type="component" value="Plasmid unnamed2"/>
</dbReference>
<reference evidence="1" key="1">
    <citation type="submission" date="2022-04" db="EMBL/GenBank/DDBJ databases">
        <title>Halocatena sp. nov., isolated from a salt lake.</title>
        <authorList>
            <person name="Cui H.-L."/>
        </authorList>
    </citation>
    <scope>NUCLEOTIDE SEQUENCE</scope>
    <source>
        <strain evidence="1">AD-1</strain>
        <plasmid evidence="1">unnamed2</plasmid>
    </source>
</reference>
<sequence>MRSAEHNNRTVNRRNVLKKLGAAGVVGAVGLPAGVSAEPNPSDVHIEKILDKTHIQQIEDVVGTLSVEEAVVKQRELDGRTITHTEFQTNLGTLTNTEIGNSVEAKLELNLAQTPELRQKLPAEFRPIPAESTTFLVSDESSITIARMATDTELEQLEHAVEEDVISAVYTHNSSGFKVAAGTVNEDTANVQRYHVDATGGDLSAASVEPVASTEGSCVYTCTSCAGAVVSKGFCVSTCAAAMTGVGLGGCIACAFFTNLGIGSCGMCYNCFW</sequence>
<dbReference type="NCBIfam" id="TIGR01409">
    <property type="entry name" value="TAT_signal_seq"/>
    <property type="match status" value="1"/>
</dbReference>
<organism evidence="1 2">
    <name type="scientific">Halocatena salina</name>
    <dbReference type="NCBI Taxonomy" id="2934340"/>
    <lineage>
        <taxon>Archaea</taxon>
        <taxon>Methanobacteriati</taxon>
        <taxon>Methanobacteriota</taxon>
        <taxon>Stenosarchaea group</taxon>
        <taxon>Halobacteria</taxon>
        <taxon>Halobacteriales</taxon>
        <taxon>Natronomonadaceae</taxon>
        <taxon>Halocatena</taxon>
    </lineage>
</organism>
<proteinExistence type="predicted"/>
<dbReference type="KEGG" id="haad:MW046_15405"/>
<geneLocation type="plasmid" evidence="1 2">
    <name>unnamed2</name>
</geneLocation>
<name>A0A8U0A6M6_9EURY</name>